<evidence type="ECO:0000313" key="2">
    <source>
        <dbReference type="EMBL" id="MTD34936.1"/>
    </source>
</evidence>
<organism evidence="2">
    <name type="scientific">Enterococcus faecium</name>
    <name type="common">Streptococcus faecium</name>
    <dbReference type="NCBI Taxonomy" id="1352"/>
    <lineage>
        <taxon>Bacteria</taxon>
        <taxon>Bacillati</taxon>
        <taxon>Bacillota</taxon>
        <taxon>Bacilli</taxon>
        <taxon>Lactobacillales</taxon>
        <taxon>Enterococcaceae</taxon>
        <taxon>Enterococcus</taxon>
    </lineage>
</organism>
<comment type="caution">
    <text evidence="2">The sequence shown here is derived from an EMBL/GenBank/DDBJ whole genome shotgun (WGS) entry which is preliminary data.</text>
</comment>
<reference evidence="2" key="1">
    <citation type="submission" date="2019-10" db="EMBL/GenBank/DDBJ databases">
        <title>Identification of the same linezolid-resistant Tn6246::fexB-poxtA-carrying Enterococcus faecium strain colonizing a hospitalized patient and bovines in different continents.</title>
        <authorList>
            <person name="Tedim A.P."/>
            <person name="Freitas A.R."/>
            <person name="Novais C."/>
            <person name="Duarte B."/>
            <person name="Elghaieb H."/>
            <person name="Abbassi M.S."/>
            <person name="Peixe L."/>
        </authorList>
    </citation>
    <scope>NUCLEOTIDE SEQUENCE</scope>
    <source>
        <strain evidence="2">2FEZ</strain>
    </source>
</reference>
<dbReference type="EMBL" id="WLYP01000002">
    <property type="protein sequence ID" value="MTD34936.1"/>
    <property type="molecule type" value="Genomic_DNA"/>
</dbReference>
<keyword evidence="1" id="KW-0812">Transmembrane</keyword>
<keyword evidence="1" id="KW-0472">Membrane</keyword>
<evidence type="ECO:0000256" key="1">
    <source>
        <dbReference type="SAM" id="Phobius"/>
    </source>
</evidence>
<feature type="transmembrane region" description="Helical" evidence="1">
    <location>
        <begin position="7"/>
        <end position="26"/>
    </location>
</feature>
<proteinExistence type="predicted"/>
<keyword evidence="1" id="KW-1133">Transmembrane helix</keyword>
<accession>A0A6A8NFV0</accession>
<sequence>MTNCFKIIVSLLAILLIIFVFLQIIFPVPSYAPTKNSETIETVLTSSFTESKPTIPLSFEELQKKEGNELINLGSYQITTIVFQGDTKAILTGDNGQKQTFPIKVTNKEKNEIVLSTVNYAPKNLVIAQQVGLAQKDNQYFMYRIN</sequence>
<gene>
    <name evidence="2" type="ORF">GKZ95_03440</name>
</gene>
<dbReference type="RefSeq" id="WP_123864031.1">
    <property type="nucleotide sequence ID" value="NZ_JACYYY010000002.1"/>
</dbReference>
<dbReference type="AlphaFoldDB" id="A0A6A8NFV0"/>
<name>A0A6A8NFV0_ENTFC</name>
<protein>
    <submittedName>
        <fullName evidence="2">Uncharacterized protein</fullName>
    </submittedName>
</protein>